<evidence type="ECO:0000313" key="2">
    <source>
        <dbReference type="Proteomes" id="UP001195937"/>
    </source>
</evidence>
<dbReference type="EMBL" id="JAHOFX010000004">
    <property type="protein sequence ID" value="MBV3438267.1"/>
    <property type="molecule type" value="Genomic_DNA"/>
</dbReference>
<dbReference type="AlphaFoldDB" id="A0AAW4NDX2"/>
<reference evidence="1" key="1">
    <citation type="submission" date="2021-06" db="EMBL/GenBank/DDBJ databases">
        <title>Collection of gut derived symbiotic bacterial strains cultured from healthy donors.</title>
        <authorList>
            <person name="Lin H."/>
            <person name="Littmann E."/>
            <person name="Pamer E.G."/>
        </authorList>
    </citation>
    <scope>NUCLEOTIDE SEQUENCE</scope>
    <source>
        <strain evidence="1">MSK.19.9</strain>
    </source>
</reference>
<evidence type="ECO:0000313" key="1">
    <source>
        <dbReference type="EMBL" id="MBV3438267.1"/>
    </source>
</evidence>
<gene>
    <name evidence="1" type="ORF">KSW34_04450</name>
</gene>
<dbReference type="RefSeq" id="WP_217301139.1">
    <property type="nucleotide sequence ID" value="NZ_JAHOFX010000004.1"/>
</dbReference>
<protein>
    <submittedName>
        <fullName evidence="1">Uncharacterized protein</fullName>
    </submittedName>
</protein>
<accession>A0AAW4NDX2</accession>
<organism evidence="1 2">
    <name type="scientific">Bifidobacterium longum</name>
    <dbReference type="NCBI Taxonomy" id="216816"/>
    <lineage>
        <taxon>Bacteria</taxon>
        <taxon>Bacillati</taxon>
        <taxon>Actinomycetota</taxon>
        <taxon>Actinomycetes</taxon>
        <taxon>Bifidobacteriales</taxon>
        <taxon>Bifidobacteriaceae</taxon>
        <taxon>Bifidobacterium</taxon>
    </lineage>
</organism>
<sequence length="145" mass="16142">MKVKDRYWEVENSIRFANPEKATRPLLCEPRLSDEGGVRIRLWLRDPAGTGTGGAIALLSRDEAAVLANAIDTRRNWVGEKADDALPRIGVSATVDSTMIRFMECRGEGHIALTVTEAGRLASWLHDMADGRWRDHNGYVPEVVK</sequence>
<name>A0AAW4NDX2_BIFLN</name>
<comment type="caution">
    <text evidence="1">The sequence shown here is derived from an EMBL/GenBank/DDBJ whole genome shotgun (WGS) entry which is preliminary data.</text>
</comment>
<dbReference type="Proteomes" id="UP001195937">
    <property type="component" value="Unassembled WGS sequence"/>
</dbReference>
<proteinExistence type="predicted"/>